<dbReference type="SUPFAM" id="SSF56219">
    <property type="entry name" value="DNase I-like"/>
    <property type="match status" value="1"/>
</dbReference>
<keyword evidence="1" id="KW-0812">Transmembrane</keyword>
<evidence type="ECO:0000313" key="3">
    <source>
        <dbReference type="Proteomes" id="UP000431304"/>
    </source>
</evidence>
<keyword evidence="2" id="KW-0255">Endonuclease</keyword>
<dbReference type="Proteomes" id="UP000431304">
    <property type="component" value="Unassembled WGS sequence"/>
</dbReference>
<feature type="transmembrane region" description="Helical" evidence="1">
    <location>
        <begin position="20"/>
        <end position="38"/>
    </location>
</feature>
<keyword evidence="2" id="KW-0540">Nuclease</keyword>
<accession>A0A844DTH7</accession>
<dbReference type="InterPro" id="IPR036691">
    <property type="entry name" value="Endo/exonu/phosph_ase_sf"/>
</dbReference>
<dbReference type="Gene3D" id="3.60.10.10">
    <property type="entry name" value="Endonuclease/exonuclease/phosphatase"/>
    <property type="match status" value="1"/>
</dbReference>
<keyword evidence="1" id="KW-1133">Transmembrane helix</keyword>
<name>A0A844DTH7_EUBRA</name>
<sequence>MLGRSRNIMKGKIILKKVGIVILFIVLLAAAVFIFYTVREYRPKSIEFLNAGNGTKTLSEGDSFSVLTYNTGYGALSKDEDFFMDGGSKIQPDRKEVVETNLAGISDILKNQAADFYFLQEVDIDAKRSFHINERAYYEKALDMSSIYACNFKCDFVPYPVPPIGKVEAGLVTMTDYQVESAKRIKLAESFSWPIKTCNLKRCMLETRIPIEGTDKELVLINFHLEAYDSGEGKIIQSRMLADKLQEEYKAGNYVIAGGDFNQQFEGVDTYEIHDTDSWVPGTVYKKDLPEGFDFAVADNAPTCRLLNGPYSGNYEDSQVYVIDGYIVSDNLQVEQVNVVDTDFEYTDHQPVSLRVTLQRM</sequence>
<dbReference type="AlphaFoldDB" id="A0A844DTH7"/>
<gene>
    <name evidence="2" type="ORF">GKE72_00890</name>
</gene>
<protein>
    <submittedName>
        <fullName evidence="2">Endonuclease</fullName>
    </submittedName>
</protein>
<proteinExistence type="predicted"/>
<reference evidence="2 3" key="1">
    <citation type="journal article" date="2019" name="Nat. Med.">
        <title>A library of human gut bacterial isolates paired with longitudinal multiomics data enables mechanistic microbiome research.</title>
        <authorList>
            <person name="Poyet M."/>
            <person name="Groussin M."/>
            <person name="Gibbons S.M."/>
            <person name="Avila-Pacheco J."/>
            <person name="Jiang X."/>
            <person name="Kearney S.M."/>
            <person name="Perrotta A.R."/>
            <person name="Berdy B."/>
            <person name="Zhao S."/>
            <person name="Lieberman T.D."/>
            <person name="Swanson P.K."/>
            <person name="Smith M."/>
            <person name="Roesemann S."/>
            <person name="Alexander J.E."/>
            <person name="Rich S.A."/>
            <person name="Livny J."/>
            <person name="Vlamakis H."/>
            <person name="Clish C."/>
            <person name="Bullock K."/>
            <person name="Deik A."/>
            <person name="Scott J."/>
            <person name="Pierce K.A."/>
            <person name="Xavier R.J."/>
            <person name="Alm E.J."/>
        </authorList>
    </citation>
    <scope>NUCLEOTIDE SEQUENCE [LARGE SCALE GENOMIC DNA]</scope>
    <source>
        <strain evidence="2 3">BIOML-A3</strain>
    </source>
</reference>
<keyword evidence="2" id="KW-0378">Hydrolase</keyword>
<dbReference type="EMBL" id="WKRA01000001">
    <property type="protein sequence ID" value="MSD14651.1"/>
    <property type="molecule type" value="Genomic_DNA"/>
</dbReference>
<organism evidence="2 3">
    <name type="scientific">Eubacterium ramulus</name>
    <dbReference type="NCBI Taxonomy" id="39490"/>
    <lineage>
        <taxon>Bacteria</taxon>
        <taxon>Bacillati</taxon>
        <taxon>Bacillota</taxon>
        <taxon>Clostridia</taxon>
        <taxon>Eubacteriales</taxon>
        <taxon>Eubacteriaceae</taxon>
        <taxon>Eubacterium</taxon>
    </lineage>
</organism>
<dbReference type="GO" id="GO:0004519">
    <property type="term" value="F:endonuclease activity"/>
    <property type="evidence" value="ECO:0007669"/>
    <property type="project" value="UniProtKB-KW"/>
</dbReference>
<comment type="caution">
    <text evidence="2">The sequence shown here is derived from an EMBL/GenBank/DDBJ whole genome shotgun (WGS) entry which is preliminary data.</text>
</comment>
<evidence type="ECO:0000256" key="1">
    <source>
        <dbReference type="SAM" id="Phobius"/>
    </source>
</evidence>
<keyword evidence="1" id="KW-0472">Membrane</keyword>
<evidence type="ECO:0000313" key="2">
    <source>
        <dbReference type="EMBL" id="MSD14651.1"/>
    </source>
</evidence>